<evidence type="ECO:0000313" key="3">
    <source>
        <dbReference type="EMBL" id="KAJ1725602.1"/>
    </source>
</evidence>
<feature type="region of interest" description="Disordered" evidence="2">
    <location>
        <begin position="548"/>
        <end position="606"/>
    </location>
</feature>
<feature type="compositionally biased region" description="Low complexity" evidence="2">
    <location>
        <begin position="573"/>
        <end position="600"/>
    </location>
</feature>
<gene>
    <name evidence="3" type="ORF">LPJ53_000272</name>
</gene>
<feature type="compositionally biased region" description="Basic and acidic residues" evidence="2">
    <location>
        <begin position="55"/>
        <end position="66"/>
    </location>
</feature>
<proteinExistence type="predicted"/>
<sequence>MNVSTRARAKTADSATRRTSSQSRSQRRELNASQPPSNTYSDETLDNADSTEQQANEHEEEHDTHMETPVTAVAPDTQEASDIISIPTQNIRQFKEAVVNTSKLLKVFGEQEKELAKAKAEIAKCTDEIKRMSTVYQGLQRDFDGRTRELARANAETENAKSLLALREGELTRTRGLKEDLEAKVNEMQSATPAVEQLAPPKSPNAGLMEEIERLKGEIEVKDGTIKSLRISRDGIRSSTRAEVISIQARYAREQSELIERQEREMAQHRSSLVKKETELETEQERLMQLEMDLSMRSTQLEDQAAELRASLDTMTAKYDATRKDLKALEDQNKGRSADSRSEIAKLTRASRRDEKRISDLEAALERAKSQAKENARQKPKPRPKSTSTAAEAVLAATEDVEEMDMEELREEVRQLRVDAVHKDETIRKLGVLNEELERKQNPEGRRSRGKAAALQAEIDELQSELAIRDRKIETLEGALHISQEDTDGMSKDANPAAAIAQLELKLLSLEATLKEKDSRLDELERQLAAAKEAANERPMRLRHAVAGQGVAAAGTSGERSTVAAKQPTSPLSGSARSDRLAAAAARSSAASRQSTRVSSYMPDNSNSNEALYAEVAGLRARVEKMQQERLALQELVTEQQVRIRQLRTSDVPGSTSAMANNVASSVVQQPLPISQQKQPSQPSPLLPAAPAMSALAQRKRAQEPPTIVDEIEQAGIIVAKRAKQGAQPSNDSNVRGAAFEKATDAATTQRTKTGAAPASNGATTTELNIESMERLLRDRRISSINRTRRFFVLLQKSPRIFSQKLLAMLDGVLALDAIETRMMLMSLVATTAVQPESDVQLVASTVDVEHPIEPGKKLTGLYQVEADIAISLWALCFKNSLGGFFAELMRLLAQNIVAPPDGYSVVATCSLARVFAALGFLSNDIQRVRVMLCDLLMDAVDSAHTLPVLSSALAVWPAALAMPAEHVEGESDVEAGARVSLRLIVRVVQAIASGIHDLYAEEQDKAEADSLYQIMVDRCGWRAPGDAEFADKILVEVTETLHSLDHGSKNYAIVMCAYNLLSPYISEEAAGSLP</sequence>
<feature type="compositionally biased region" description="Basic and acidic residues" evidence="2">
    <location>
        <begin position="330"/>
        <end position="377"/>
    </location>
</feature>
<evidence type="ECO:0000313" key="4">
    <source>
        <dbReference type="Proteomes" id="UP001149813"/>
    </source>
</evidence>
<evidence type="ECO:0000256" key="2">
    <source>
        <dbReference type="SAM" id="MobiDB-lite"/>
    </source>
</evidence>
<feature type="compositionally biased region" description="Low complexity" evidence="2">
    <location>
        <begin position="1"/>
        <end position="24"/>
    </location>
</feature>
<dbReference type="AlphaFoldDB" id="A0A9W7Y6U1"/>
<dbReference type="Gene3D" id="1.10.287.1490">
    <property type="match status" value="1"/>
</dbReference>
<evidence type="ECO:0000256" key="1">
    <source>
        <dbReference type="SAM" id="Coils"/>
    </source>
</evidence>
<dbReference type="OrthoDB" id="5589812at2759"/>
<name>A0A9W7Y6U1_9FUNG</name>
<feature type="coiled-coil region" evidence="1">
    <location>
        <begin position="108"/>
        <end position="135"/>
    </location>
</feature>
<keyword evidence="4" id="KW-1185">Reference proteome</keyword>
<comment type="caution">
    <text evidence="3">The sequence shown here is derived from an EMBL/GenBank/DDBJ whole genome shotgun (WGS) entry which is preliminary data.</text>
</comment>
<feature type="region of interest" description="Disordered" evidence="2">
    <location>
        <begin position="1"/>
        <end position="69"/>
    </location>
</feature>
<dbReference type="EMBL" id="JANBOJ010000003">
    <property type="protein sequence ID" value="KAJ1725602.1"/>
    <property type="molecule type" value="Genomic_DNA"/>
</dbReference>
<protein>
    <submittedName>
        <fullName evidence="3">Uncharacterized protein</fullName>
    </submittedName>
</protein>
<accession>A0A9W7Y6U1</accession>
<feature type="coiled-coil region" evidence="1">
    <location>
        <begin position="609"/>
        <end position="643"/>
    </location>
</feature>
<dbReference type="Proteomes" id="UP001149813">
    <property type="component" value="Unassembled WGS sequence"/>
</dbReference>
<feature type="region of interest" description="Disordered" evidence="2">
    <location>
        <begin position="330"/>
        <end position="391"/>
    </location>
</feature>
<reference evidence="3" key="1">
    <citation type="submission" date="2022-07" db="EMBL/GenBank/DDBJ databases">
        <title>Phylogenomic reconstructions and comparative analyses of Kickxellomycotina fungi.</title>
        <authorList>
            <person name="Reynolds N.K."/>
            <person name="Stajich J.E."/>
            <person name="Barry K."/>
            <person name="Grigoriev I.V."/>
            <person name="Crous P."/>
            <person name="Smith M.E."/>
        </authorList>
    </citation>
    <scope>NUCLEOTIDE SEQUENCE</scope>
    <source>
        <strain evidence="3">NBRC 32514</strain>
    </source>
</reference>
<feature type="compositionally biased region" description="Polar residues" evidence="2">
    <location>
        <begin position="31"/>
        <end position="54"/>
    </location>
</feature>
<keyword evidence="1" id="KW-0175">Coiled coil</keyword>
<organism evidence="3 4">
    <name type="scientific">Coemansia erecta</name>
    <dbReference type="NCBI Taxonomy" id="147472"/>
    <lineage>
        <taxon>Eukaryota</taxon>
        <taxon>Fungi</taxon>
        <taxon>Fungi incertae sedis</taxon>
        <taxon>Zoopagomycota</taxon>
        <taxon>Kickxellomycotina</taxon>
        <taxon>Kickxellomycetes</taxon>
        <taxon>Kickxellales</taxon>
        <taxon>Kickxellaceae</taxon>
        <taxon>Coemansia</taxon>
    </lineage>
</organism>